<feature type="compositionally biased region" description="Low complexity" evidence="1">
    <location>
        <begin position="452"/>
        <end position="506"/>
    </location>
</feature>
<feature type="signal peptide" evidence="2">
    <location>
        <begin position="1"/>
        <end position="18"/>
    </location>
</feature>
<keyword evidence="4" id="KW-1185">Reference proteome</keyword>
<proteinExistence type="predicted"/>
<reference evidence="4" key="1">
    <citation type="journal article" date="2017" name="bioRxiv">
        <title>Conservation of a gene cluster reveals novel cercosporin biosynthetic mechanisms and extends production to the genus Colletotrichum.</title>
        <authorList>
            <person name="de Jonge R."/>
            <person name="Ebert M.K."/>
            <person name="Huitt-Roehl C.R."/>
            <person name="Pal P."/>
            <person name="Suttle J.C."/>
            <person name="Spanner R.E."/>
            <person name="Neubauer J.D."/>
            <person name="Jurick W.M.II."/>
            <person name="Stott K.A."/>
            <person name="Secor G.A."/>
            <person name="Thomma B.P.H.J."/>
            <person name="Van de Peer Y."/>
            <person name="Townsend C.A."/>
            <person name="Bolton M.D."/>
        </authorList>
    </citation>
    <scope>NUCLEOTIDE SEQUENCE [LARGE SCALE GENOMIC DNA]</scope>
    <source>
        <strain evidence="4">CBS538.71</strain>
    </source>
</reference>
<dbReference type="AlphaFoldDB" id="A0A2S6C2M6"/>
<dbReference type="EMBL" id="PNEN01000573">
    <property type="protein sequence ID" value="PPJ53967.1"/>
    <property type="molecule type" value="Genomic_DNA"/>
</dbReference>
<dbReference type="OrthoDB" id="3650692at2759"/>
<dbReference type="STRING" id="357750.A0A2S6C2M6"/>
<evidence type="ECO:0000313" key="4">
    <source>
        <dbReference type="Proteomes" id="UP000237631"/>
    </source>
</evidence>
<organism evidence="3 4">
    <name type="scientific">Cercospora berteroae</name>
    <dbReference type="NCBI Taxonomy" id="357750"/>
    <lineage>
        <taxon>Eukaryota</taxon>
        <taxon>Fungi</taxon>
        <taxon>Dikarya</taxon>
        <taxon>Ascomycota</taxon>
        <taxon>Pezizomycotina</taxon>
        <taxon>Dothideomycetes</taxon>
        <taxon>Dothideomycetidae</taxon>
        <taxon>Mycosphaerellales</taxon>
        <taxon>Mycosphaerellaceae</taxon>
        <taxon>Cercospora</taxon>
    </lineage>
</organism>
<evidence type="ECO:0000256" key="2">
    <source>
        <dbReference type="SAM" id="SignalP"/>
    </source>
</evidence>
<feature type="region of interest" description="Disordered" evidence="1">
    <location>
        <begin position="451"/>
        <end position="573"/>
    </location>
</feature>
<evidence type="ECO:0000256" key="1">
    <source>
        <dbReference type="SAM" id="MobiDB-lite"/>
    </source>
</evidence>
<evidence type="ECO:0000313" key="3">
    <source>
        <dbReference type="EMBL" id="PPJ53967.1"/>
    </source>
</evidence>
<name>A0A2S6C2M6_9PEZI</name>
<dbReference type="Proteomes" id="UP000237631">
    <property type="component" value="Unassembled WGS sequence"/>
</dbReference>
<gene>
    <name evidence="3" type="ORF">CBER1_05825</name>
</gene>
<protein>
    <submittedName>
        <fullName evidence="3">Uncharacterized protein</fullName>
    </submittedName>
</protein>
<sequence>MAGSYDLLLLVLISLASAFPQPSLNLRQASTTDAPSCSTDVPASALSVCISGGGRAAITSVCRSLTSTAIVYETVAKHHDKDHDRGHLFLLDRDTRFEQVDDNGDDNVRTPLNHDDYLRSDMPSTFTSTVRVTSGTTSSLAGVVTIGVLSTSFQYTCPNSASPTPFPTSTPPDDSVGIFRRQVSACLPVLRRKYGDDGIIDACRCLRPTSSIATITATLTVTAFSGVVSVTESRTAPLRTTRTTTTTTFTATSVVSSDIATSTTIPETVPYTSTVTTTDVTTVTTAYPLPTGRFRIFMNINGQRLYGRNIEAASNDNGTDVIALVPGRNGAASFGFNNLLNLILSGTQTKIAVEQQTWAVPFVYLVPNGLPLDDPWTAPTFAPCDATLVATGVQSNYVFAACFGGNEPNRLLAFGSRGVWSGSGNGDGDAAEAIQNGTCIAGAVGIEAVSGSLTPTPSSPSSSEETTTSIDETSTPIPTDSTTTESVTGTDQDPTLTSTSTDDATSPGVTFAPEPTTSTTDTSTTDDGPSTLSEPIATDSGPLPPVTESSTEESIETPPASPPLARAPEGYWM</sequence>
<feature type="compositionally biased region" description="Low complexity" evidence="1">
    <location>
        <begin position="513"/>
        <end position="531"/>
    </location>
</feature>
<accession>A0A2S6C2M6</accession>
<comment type="caution">
    <text evidence="3">The sequence shown here is derived from an EMBL/GenBank/DDBJ whole genome shotgun (WGS) entry which is preliminary data.</text>
</comment>
<feature type="chain" id="PRO_5015437443" evidence="2">
    <location>
        <begin position="19"/>
        <end position="573"/>
    </location>
</feature>
<keyword evidence="2" id="KW-0732">Signal</keyword>